<proteinExistence type="predicted"/>
<dbReference type="RefSeq" id="WP_125242267.1">
    <property type="nucleotide sequence ID" value="NZ_RSED01000004.1"/>
</dbReference>
<sequence length="115" mass="13001">MKNQATNFRVSKKLSPAQPGAIKLARRYGEQLVCVRHRVDPTSTVRITTVELVVDQAPIAVKPEQIVGVRIEYREGLLRSAARAAGAVWDQEAGVWRMPMKVARRLQLRDRIVEK</sequence>
<name>A0A426VE26_9BURK</name>
<gene>
    <name evidence="1" type="ORF">EIP75_05585</name>
</gene>
<dbReference type="OrthoDB" id="9155940at2"/>
<evidence type="ECO:0000313" key="1">
    <source>
        <dbReference type="EMBL" id="RRS05050.1"/>
    </source>
</evidence>
<comment type="caution">
    <text evidence="1">The sequence shown here is derived from an EMBL/GenBank/DDBJ whole genome shotgun (WGS) entry which is preliminary data.</text>
</comment>
<dbReference type="Proteomes" id="UP000269265">
    <property type="component" value="Unassembled WGS sequence"/>
</dbReference>
<organism evidence="1 2">
    <name type="scientific">Aquabacterium soli</name>
    <dbReference type="NCBI Taxonomy" id="2493092"/>
    <lineage>
        <taxon>Bacteria</taxon>
        <taxon>Pseudomonadati</taxon>
        <taxon>Pseudomonadota</taxon>
        <taxon>Betaproteobacteria</taxon>
        <taxon>Burkholderiales</taxon>
        <taxon>Aquabacterium</taxon>
    </lineage>
</organism>
<keyword evidence="2" id="KW-1185">Reference proteome</keyword>
<dbReference type="EMBL" id="RSED01000004">
    <property type="protein sequence ID" value="RRS05050.1"/>
    <property type="molecule type" value="Genomic_DNA"/>
</dbReference>
<accession>A0A426VE26</accession>
<evidence type="ECO:0000313" key="2">
    <source>
        <dbReference type="Proteomes" id="UP000269265"/>
    </source>
</evidence>
<reference evidence="1 2" key="1">
    <citation type="submission" date="2018-12" db="EMBL/GenBank/DDBJ databases">
        <title>The whole draft genome of Aquabacterium sp. SJQ9.</title>
        <authorList>
            <person name="Sun L."/>
            <person name="Gao X."/>
            <person name="Chen W."/>
            <person name="Huang K."/>
        </authorList>
    </citation>
    <scope>NUCLEOTIDE SEQUENCE [LARGE SCALE GENOMIC DNA]</scope>
    <source>
        <strain evidence="1 2">SJQ9</strain>
    </source>
</reference>
<dbReference type="AlphaFoldDB" id="A0A426VE26"/>
<protein>
    <submittedName>
        <fullName evidence="1">Uncharacterized protein</fullName>
    </submittedName>
</protein>